<reference evidence="2 3" key="1">
    <citation type="journal article" date="2014" name="BMC Genomics">
        <title>The genome of the intracellular bacterium of the coastal bivalve, Solemya velum: a blueprint for thriving in and out of symbiosis.</title>
        <authorList>
            <person name="Dmytrenko O."/>
            <person name="Russell S.L."/>
            <person name="Loo W.T."/>
            <person name="Fontanez K.M."/>
            <person name="Liao L."/>
            <person name="Roeselers G."/>
            <person name="Sharma R."/>
            <person name="Stewart F.J."/>
            <person name="Newton I.L."/>
            <person name="Woyke T."/>
            <person name="Wu D."/>
            <person name="Lang J.M."/>
            <person name="Eisen J.A."/>
            <person name="Cavanaugh C.M."/>
        </authorList>
    </citation>
    <scope>NUCLEOTIDE SEQUENCE [LARGE SCALE GENOMIC DNA]</scope>
    <source>
        <strain evidence="2 3">WH</strain>
    </source>
</reference>
<keyword evidence="3" id="KW-1185">Reference proteome</keyword>
<sequence length="172" mass="19333">MVGTISRRGQIGVMMARGGKSRSERLTTHRSRRNVGTGHQWKTKGNTISKGNEIPELFLESVLITPLQKRKQNDWQKMRIPSNPGMKNPHGGIKPIATDVSTVTRVRQPVSSKKLYPSITSTKLWEGEVNERVSKAPEMVPIREIGRIGLERRMKSQGSNVGQVRNNVRQTL</sequence>
<proteinExistence type="predicted"/>
<comment type="caution">
    <text evidence="2">The sequence shown here is derived from an EMBL/GenBank/DDBJ whole genome shotgun (WGS) entry which is preliminary data.</text>
</comment>
<dbReference type="AlphaFoldDB" id="A0A0B0H4E9"/>
<gene>
    <name evidence="2" type="ORF">JV46_01120</name>
</gene>
<evidence type="ECO:0000313" key="2">
    <source>
        <dbReference type="EMBL" id="KHF23995.1"/>
    </source>
</evidence>
<organism evidence="2 3">
    <name type="scientific">Solemya velum gill symbiont</name>
    <dbReference type="NCBI Taxonomy" id="2340"/>
    <lineage>
        <taxon>Bacteria</taxon>
        <taxon>Pseudomonadati</taxon>
        <taxon>Pseudomonadota</taxon>
        <taxon>Gammaproteobacteria</taxon>
        <taxon>sulfur-oxidizing symbionts</taxon>
    </lineage>
</organism>
<protein>
    <submittedName>
        <fullName evidence="2">Uncharacterized protein</fullName>
    </submittedName>
</protein>
<accession>A0A0B0H4E9</accession>
<evidence type="ECO:0000256" key="1">
    <source>
        <dbReference type="SAM" id="MobiDB-lite"/>
    </source>
</evidence>
<evidence type="ECO:0000313" key="3">
    <source>
        <dbReference type="Proteomes" id="UP000030856"/>
    </source>
</evidence>
<feature type="region of interest" description="Disordered" evidence="1">
    <location>
        <begin position="16"/>
        <end position="48"/>
    </location>
</feature>
<name>A0A0B0H4E9_SOVGS</name>
<dbReference type="EMBL" id="JRAA01000005">
    <property type="protein sequence ID" value="KHF23995.1"/>
    <property type="molecule type" value="Genomic_DNA"/>
</dbReference>
<dbReference type="Proteomes" id="UP000030856">
    <property type="component" value="Unassembled WGS sequence"/>
</dbReference>